<comment type="caution">
    <text evidence="2">The sequence shown here is derived from an EMBL/GenBank/DDBJ whole genome shotgun (WGS) entry which is preliminary data.</text>
</comment>
<accession>A0A8H3V672</accession>
<dbReference type="EMBL" id="WNWS01000071">
    <property type="protein sequence ID" value="KAE9982760.1"/>
    <property type="molecule type" value="Genomic_DNA"/>
</dbReference>
<evidence type="ECO:0000313" key="3">
    <source>
        <dbReference type="Proteomes" id="UP000447873"/>
    </source>
</evidence>
<protein>
    <submittedName>
        <fullName evidence="2">Uncharacterized protein</fullName>
    </submittedName>
</protein>
<feature type="chain" id="PRO_5034323136" evidence="1">
    <location>
        <begin position="19"/>
        <end position="95"/>
    </location>
</feature>
<evidence type="ECO:0000256" key="1">
    <source>
        <dbReference type="SAM" id="SignalP"/>
    </source>
</evidence>
<proteinExistence type="predicted"/>
<name>A0A8H3V672_VENIN</name>
<organism evidence="2 3">
    <name type="scientific">Venturia inaequalis</name>
    <name type="common">Apple scab fungus</name>
    <dbReference type="NCBI Taxonomy" id="5025"/>
    <lineage>
        <taxon>Eukaryota</taxon>
        <taxon>Fungi</taxon>
        <taxon>Dikarya</taxon>
        <taxon>Ascomycota</taxon>
        <taxon>Pezizomycotina</taxon>
        <taxon>Dothideomycetes</taxon>
        <taxon>Pleosporomycetidae</taxon>
        <taxon>Venturiales</taxon>
        <taxon>Venturiaceae</taxon>
        <taxon>Venturia</taxon>
    </lineage>
</organism>
<keyword evidence="1" id="KW-0732">Signal</keyword>
<evidence type="ECO:0000313" key="2">
    <source>
        <dbReference type="EMBL" id="KAE9982760.1"/>
    </source>
</evidence>
<sequence length="95" mass="10178">MHLQALLPAILFAQSSFASYFCCVQVETIGGGRVSKFIESGHNEVWQARIDCGVDITKSGALGCNQWKAQIVDGWCPSLSPTTNVGVAPAGNCRY</sequence>
<reference evidence="2 3" key="1">
    <citation type="submission" date="2018-12" db="EMBL/GenBank/DDBJ databases">
        <title>Venturia inaequalis Genome Resource.</title>
        <authorList>
            <person name="Lichtner F.J."/>
        </authorList>
    </citation>
    <scope>NUCLEOTIDE SEQUENCE [LARGE SCALE GENOMIC DNA]</scope>
    <source>
        <strain evidence="2 3">120213</strain>
    </source>
</reference>
<dbReference type="AlphaFoldDB" id="A0A8H3V672"/>
<dbReference type="Proteomes" id="UP000447873">
    <property type="component" value="Unassembled WGS sequence"/>
</dbReference>
<gene>
    <name evidence="2" type="ORF">EG328_010624</name>
</gene>
<feature type="signal peptide" evidence="1">
    <location>
        <begin position="1"/>
        <end position="18"/>
    </location>
</feature>